<feature type="domain" description="C-type lectin" evidence="1">
    <location>
        <begin position="33"/>
        <end position="112"/>
    </location>
</feature>
<protein>
    <recommendedName>
        <fullName evidence="1">C-type lectin domain-containing protein</fullName>
    </recommendedName>
</protein>
<organism evidence="2 3">
    <name type="scientific">Sander lucioperca</name>
    <name type="common">Pike-perch</name>
    <name type="synonym">Perca lucioperca</name>
    <dbReference type="NCBI Taxonomy" id="283035"/>
    <lineage>
        <taxon>Eukaryota</taxon>
        <taxon>Metazoa</taxon>
        <taxon>Chordata</taxon>
        <taxon>Craniata</taxon>
        <taxon>Vertebrata</taxon>
        <taxon>Euteleostomi</taxon>
        <taxon>Actinopterygii</taxon>
        <taxon>Neopterygii</taxon>
        <taxon>Teleostei</taxon>
        <taxon>Neoteleostei</taxon>
        <taxon>Acanthomorphata</taxon>
        <taxon>Eupercaria</taxon>
        <taxon>Perciformes</taxon>
        <taxon>Percoidei</taxon>
        <taxon>Percidae</taxon>
        <taxon>Luciopercinae</taxon>
        <taxon>Sander</taxon>
    </lineage>
</organism>
<dbReference type="PANTHER" id="PTHR45784:SF3">
    <property type="entry name" value="C-TYPE LECTIN DOMAIN FAMILY 4 MEMBER K-LIKE-RELATED"/>
    <property type="match status" value="1"/>
</dbReference>
<dbReference type="PROSITE" id="PS50041">
    <property type="entry name" value="C_TYPE_LECTIN_2"/>
    <property type="match status" value="1"/>
</dbReference>
<dbReference type="GeneTree" id="ENSGT00940000174504"/>
<dbReference type="InterPro" id="IPR016186">
    <property type="entry name" value="C-type_lectin-like/link_sf"/>
</dbReference>
<keyword evidence="3" id="KW-1185">Reference proteome</keyword>
<dbReference type="SUPFAM" id="SSF56436">
    <property type="entry name" value="C-type lectin-like"/>
    <property type="match status" value="1"/>
</dbReference>
<name>A0A8D0ADU0_SANLU</name>
<dbReference type="Pfam" id="PF00059">
    <property type="entry name" value="Lectin_C"/>
    <property type="match status" value="1"/>
</dbReference>
<evidence type="ECO:0000259" key="1">
    <source>
        <dbReference type="PROSITE" id="PS50041"/>
    </source>
</evidence>
<dbReference type="InterPro" id="IPR001304">
    <property type="entry name" value="C-type_lectin-like"/>
</dbReference>
<reference evidence="2" key="1">
    <citation type="submission" date="2025-08" db="UniProtKB">
        <authorList>
            <consortium name="Ensembl"/>
        </authorList>
    </citation>
    <scope>IDENTIFICATION</scope>
</reference>
<dbReference type="Ensembl" id="ENSSLUT00000052205.1">
    <property type="protein sequence ID" value="ENSSLUP00000050702.1"/>
    <property type="gene ID" value="ENSSLUG00000022074.1"/>
</dbReference>
<accession>A0A8D0ADU0</accession>
<sequence>MILSYFYLSNIFNAGLLLVTDEFTTPAQLNPEYVVMSQKMNWSSAQRYCRENFIDLATVRNDSENQKVLSLGQSKRWTWIGLFRDPNLYWSDGSGYSFSYWACVLALPKWNEWSHPEVERTA</sequence>
<dbReference type="InterPro" id="IPR016187">
    <property type="entry name" value="CTDL_fold"/>
</dbReference>
<evidence type="ECO:0000313" key="2">
    <source>
        <dbReference type="Ensembl" id="ENSSLUP00000050702.1"/>
    </source>
</evidence>
<evidence type="ECO:0000313" key="3">
    <source>
        <dbReference type="Proteomes" id="UP000694568"/>
    </source>
</evidence>
<dbReference type="Gene3D" id="3.10.100.10">
    <property type="entry name" value="Mannose-Binding Protein A, subunit A"/>
    <property type="match status" value="1"/>
</dbReference>
<proteinExistence type="predicted"/>
<dbReference type="PANTHER" id="PTHR45784">
    <property type="entry name" value="C-TYPE LECTIN DOMAIN FAMILY 20 MEMBER A-RELATED"/>
    <property type="match status" value="1"/>
</dbReference>
<reference evidence="2" key="2">
    <citation type="submission" date="2025-09" db="UniProtKB">
        <authorList>
            <consortium name="Ensembl"/>
        </authorList>
    </citation>
    <scope>IDENTIFICATION</scope>
</reference>
<dbReference type="Proteomes" id="UP000694568">
    <property type="component" value="Unplaced"/>
</dbReference>
<dbReference type="AlphaFoldDB" id="A0A8D0ADU0"/>